<dbReference type="Proteomes" id="UP001065613">
    <property type="component" value="Chromosome"/>
</dbReference>
<dbReference type="Gene3D" id="1.20.5.170">
    <property type="match status" value="1"/>
</dbReference>
<dbReference type="KEGG" id="wna:KA717_35105"/>
<proteinExistence type="predicted"/>
<protein>
    <submittedName>
        <fullName evidence="1">Uncharacterized protein</fullName>
    </submittedName>
</protein>
<dbReference type="AlphaFoldDB" id="A0A977KXB8"/>
<reference evidence="1" key="1">
    <citation type="submission" date="2021-04" db="EMBL/GenBank/DDBJ databases">
        <title>Genome sequence of Woronichinia naegeliana from Washington state freshwater lake bloom.</title>
        <authorList>
            <person name="Dreher T.W."/>
        </authorList>
    </citation>
    <scope>NUCLEOTIDE SEQUENCE</scope>
    <source>
        <strain evidence="1">WA131</strain>
    </source>
</reference>
<name>A0A977KXB8_9CYAN</name>
<gene>
    <name evidence="1" type="ORF">KA717_35105</name>
</gene>
<sequence length="58" mass="6560">MPTVTENDLKEIKDLITAQSAQIANIQSQFTDFQTQITDLKISVGKIEATLQTQQIYF</sequence>
<dbReference type="EMBL" id="CP073041">
    <property type="protein sequence ID" value="UXE60681.1"/>
    <property type="molecule type" value="Genomic_DNA"/>
</dbReference>
<organism evidence="1">
    <name type="scientific">Woronichinia naegeliana WA131</name>
    <dbReference type="NCBI Taxonomy" id="2824559"/>
    <lineage>
        <taxon>Bacteria</taxon>
        <taxon>Bacillati</taxon>
        <taxon>Cyanobacteriota</taxon>
        <taxon>Cyanophyceae</taxon>
        <taxon>Synechococcales</taxon>
        <taxon>Coelosphaeriaceae</taxon>
        <taxon>Woronichinia</taxon>
    </lineage>
</organism>
<accession>A0A977KXB8</accession>
<evidence type="ECO:0000313" key="1">
    <source>
        <dbReference type="EMBL" id="UXE60681.1"/>
    </source>
</evidence>